<dbReference type="OrthoDB" id="4078179at2"/>
<feature type="region of interest" description="Disordered" evidence="1">
    <location>
        <begin position="106"/>
        <end position="130"/>
    </location>
</feature>
<feature type="compositionally biased region" description="Basic and acidic residues" evidence="1">
    <location>
        <begin position="106"/>
        <end position="117"/>
    </location>
</feature>
<reference evidence="2 3" key="1">
    <citation type="submission" date="2018-01" db="EMBL/GenBank/DDBJ databases">
        <title>Draft genome Sequence of streptomyces globosus LZH-48.</title>
        <authorList>
            <person name="Ran K."/>
            <person name="Li Z."/>
            <person name="Wei S."/>
            <person name="Dong R."/>
        </authorList>
    </citation>
    <scope>NUCLEOTIDE SEQUENCE [LARGE SCALE GENOMIC DNA]</scope>
    <source>
        <strain evidence="2 3">LZH-48</strain>
    </source>
</reference>
<keyword evidence="3" id="KW-1185">Reference proteome</keyword>
<feature type="compositionally biased region" description="Basic and acidic residues" evidence="1">
    <location>
        <begin position="240"/>
        <end position="252"/>
    </location>
</feature>
<feature type="region of interest" description="Disordered" evidence="1">
    <location>
        <begin position="189"/>
        <end position="208"/>
    </location>
</feature>
<gene>
    <name evidence="2" type="ORF">C0216_00670</name>
</gene>
<dbReference type="EMBL" id="CP030862">
    <property type="protein sequence ID" value="AXE22148.1"/>
    <property type="molecule type" value="Genomic_DNA"/>
</dbReference>
<sequence length="252" mass="27647">MSPQEQHAAGRGYSVPTGRPYALRELQAALGSLGDHLRDLYEGAHPTEYEAVADALYAAFRTAAGLAPAKSHTGCPEHPDGALDPEAPDGWGRCLICNDRRRRGLRERGGRAGRDAAARLAGPPAGEQRRLGYPVPDPPYTLQALHTHLRSVEERRFHLTLSSPSDDFVRLADDVHRAFIVARELSRPRNASGCSEHPGAPIDPDAPPGEACIFCAGRKRRAQRSAAAPEMLPRIRRGERRQLQRRFERPPG</sequence>
<dbReference type="RefSeq" id="WP_114053368.1">
    <property type="nucleotide sequence ID" value="NZ_CP030862.1"/>
</dbReference>
<dbReference type="KEGG" id="sgz:C0216_00670"/>
<evidence type="ECO:0000313" key="2">
    <source>
        <dbReference type="EMBL" id="AXE22148.1"/>
    </source>
</evidence>
<evidence type="ECO:0000256" key="1">
    <source>
        <dbReference type="SAM" id="MobiDB-lite"/>
    </source>
</evidence>
<protein>
    <submittedName>
        <fullName evidence="2">Uncharacterized protein</fullName>
    </submittedName>
</protein>
<evidence type="ECO:0000313" key="3">
    <source>
        <dbReference type="Proteomes" id="UP000252004"/>
    </source>
</evidence>
<name>A0A344TU27_9ACTN</name>
<dbReference type="AlphaFoldDB" id="A0A344TU27"/>
<proteinExistence type="predicted"/>
<organism evidence="2 3">
    <name type="scientific">Streptomyces globosus</name>
    <dbReference type="NCBI Taxonomy" id="68209"/>
    <lineage>
        <taxon>Bacteria</taxon>
        <taxon>Bacillati</taxon>
        <taxon>Actinomycetota</taxon>
        <taxon>Actinomycetes</taxon>
        <taxon>Kitasatosporales</taxon>
        <taxon>Streptomycetaceae</taxon>
        <taxon>Streptomyces</taxon>
    </lineage>
</organism>
<dbReference type="Proteomes" id="UP000252004">
    <property type="component" value="Chromosome"/>
</dbReference>
<accession>A0A344TU27</accession>
<feature type="region of interest" description="Disordered" evidence="1">
    <location>
        <begin position="223"/>
        <end position="252"/>
    </location>
</feature>